<feature type="transmembrane region" description="Helical" evidence="1">
    <location>
        <begin position="335"/>
        <end position="356"/>
    </location>
</feature>
<dbReference type="Pfam" id="PF12271">
    <property type="entry name" value="Chs7"/>
    <property type="match status" value="2"/>
</dbReference>
<evidence type="ECO:0000313" key="2">
    <source>
        <dbReference type="EMBL" id="KAL1409857.1"/>
    </source>
</evidence>
<evidence type="ECO:0000313" key="3">
    <source>
        <dbReference type="Proteomes" id="UP001565368"/>
    </source>
</evidence>
<reference evidence="2 3" key="1">
    <citation type="submission" date="2023-08" db="EMBL/GenBank/DDBJ databases">
        <title>Annotated Genome Sequence of Vanrija albida AlHP1.</title>
        <authorList>
            <person name="Herzog R."/>
        </authorList>
    </citation>
    <scope>NUCLEOTIDE SEQUENCE [LARGE SCALE GENOMIC DNA]</scope>
    <source>
        <strain evidence="2 3">AlHP1</strain>
    </source>
</reference>
<feature type="transmembrane region" description="Helical" evidence="1">
    <location>
        <begin position="189"/>
        <end position="215"/>
    </location>
</feature>
<dbReference type="Proteomes" id="UP001565368">
    <property type="component" value="Unassembled WGS sequence"/>
</dbReference>
<keyword evidence="1" id="KW-0812">Transmembrane</keyword>
<proteinExistence type="predicted"/>
<keyword evidence="1" id="KW-0472">Membrane</keyword>
<dbReference type="PANTHER" id="PTHR35329:SF1">
    <property type="entry name" value="CHITIN SYNTHASE EXPORT CHAPERONE"/>
    <property type="match status" value="1"/>
</dbReference>
<feature type="transmembrane region" description="Helical" evidence="1">
    <location>
        <begin position="235"/>
        <end position="259"/>
    </location>
</feature>
<feature type="transmembrane region" description="Helical" evidence="1">
    <location>
        <begin position="304"/>
        <end position="323"/>
    </location>
</feature>
<dbReference type="EMBL" id="JBBXJM010000003">
    <property type="protein sequence ID" value="KAL1409857.1"/>
    <property type="molecule type" value="Genomic_DNA"/>
</dbReference>
<dbReference type="PANTHER" id="PTHR35329">
    <property type="entry name" value="CHITIN SYNTHASE EXPORT CHAPERONE"/>
    <property type="match status" value="1"/>
</dbReference>
<evidence type="ECO:0008006" key="4">
    <source>
        <dbReference type="Google" id="ProtNLM"/>
    </source>
</evidence>
<dbReference type="InterPro" id="IPR022057">
    <property type="entry name" value="Chs7"/>
</dbReference>
<keyword evidence="3" id="KW-1185">Reference proteome</keyword>
<feature type="transmembrane region" description="Helical" evidence="1">
    <location>
        <begin position="92"/>
        <end position="113"/>
    </location>
</feature>
<dbReference type="RefSeq" id="XP_069209801.1">
    <property type="nucleotide sequence ID" value="XM_069352383.1"/>
</dbReference>
<feature type="transmembrane region" description="Helical" evidence="1">
    <location>
        <begin position="280"/>
        <end position="298"/>
    </location>
</feature>
<accession>A0ABR3Q5H5</accession>
<feature type="transmembrane region" description="Helical" evidence="1">
    <location>
        <begin position="125"/>
        <end position="146"/>
    </location>
</feature>
<sequence>MPGFGSFEWLCKHAPLPQCNLFFSQLFNYNPGPRELLTLFPPTSPFFADYNVTVSSRAIDPNVLLAVQHAGTGIGENCSIPRINQGGSAGDAGFVAVSGLAFLLGIMLIFHAGRRKAAVARDEHRIFLGGFALLSALQAITMSSMLEQGSTTLVVFSSLHTAWIAAFSYVFIANALVSAQILEDGSLLSLAPLGIIVSLLFSGTLYISLSTGFHWNSVFFVTTSSPGELKNVPLFVLTVLWPTIAVFIYAALMIFVLIVKLHELGPTADPPLRIGAGMQCLAPQSAALMIFVLIVKLHELGPTALFSSALLVFAVAQLILLFASERVCNVSHRKVSAAFIWAIGNTVAVALLHATWDLITEDDWTDTFERY</sequence>
<protein>
    <recommendedName>
        <fullName evidence="4">Chitin synthase export chaperone</fullName>
    </recommendedName>
</protein>
<gene>
    <name evidence="2" type="ORF">Q8F55_003856</name>
</gene>
<keyword evidence="1" id="KW-1133">Transmembrane helix</keyword>
<dbReference type="GeneID" id="95984899"/>
<feature type="transmembrane region" description="Helical" evidence="1">
    <location>
        <begin position="152"/>
        <end position="177"/>
    </location>
</feature>
<evidence type="ECO:0000256" key="1">
    <source>
        <dbReference type="SAM" id="Phobius"/>
    </source>
</evidence>
<organism evidence="2 3">
    <name type="scientific">Vanrija albida</name>
    <dbReference type="NCBI Taxonomy" id="181172"/>
    <lineage>
        <taxon>Eukaryota</taxon>
        <taxon>Fungi</taxon>
        <taxon>Dikarya</taxon>
        <taxon>Basidiomycota</taxon>
        <taxon>Agaricomycotina</taxon>
        <taxon>Tremellomycetes</taxon>
        <taxon>Trichosporonales</taxon>
        <taxon>Trichosporonaceae</taxon>
        <taxon>Vanrija</taxon>
    </lineage>
</organism>
<comment type="caution">
    <text evidence="2">The sequence shown here is derived from an EMBL/GenBank/DDBJ whole genome shotgun (WGS) entry which is preliminary data.</text>
</comment>
<name>A0ABR3Q5H5_9TREE</name>